<organism evidence="2 3">
    <name type="scientific">Streptomyces laurentii</name>
    <dbReference type="NCBI Taxonomy" id="39478"/>
    <lineage>
        <taxon>Bacteria</taxon>
        <taxon>Bacillati</taxon>
        <taxon>Actinomycetota</taxon>
        <taxon>Actinomycetes</taxon>
        <taxon>Kitasatosporales</taxon>
        <taxon>Streptomycetaceae</taxon>
        <taxon>Streptomyces</taxon>
    </lineage>
</organism>
<keyword evidence="3" id="KW-1185">Reference proteome</keyword>
<proteinExistence type="predicted"/>
<sequence>MGVLAHTFSERGSGGGLTGVRQGSGGLGRGCEQGRPRDAGTPLGGYSAGMTWRAAIFFAVSESGPGCGTKTASR</sequence>
<feature type="region of interest" description="Disordered" evidence="1">
    <location>
        <begin position="1"/>
        <end position="44"/>
    </location>
</feature>
<dbReference type="AlphaFoldDB" id="A0A169NFA7"/>
<evidence type="ECO:0000256" key="1">
    <source>
        <dbReference type="SAM" id="MobiDB-lite"/>
    </source>
</evidence>
<accession>A0A169NFA7</accession>
<gene>
    <name evidence="2" type="ORF">SLA_2541</name>
</gene>
<feature type="compositionally biased region" description="Gly residues" evidence="1">
    <location>
        <begin position="12"/>
        <end position="31"/>
    </location>
</feature>
<dbReference type="EMBL" id="AP017424">
    <property type="protein sequence ID" value="BAU83468.1"/>
    <property type="molecule type" value="Genomic_DNA"/>
</dbReference>
<reference evidence="2 3" key="1">
    <citation type="journal article" date="2016" name="Genome Announc.">
        <title>Complete Genome Sequence of Thiostrepton-Producing Streptomyces laurentii ATCC 31255.</title>
        <authorList>
            <person name="Doi K."/>
            <person name="Fujino Y."/>
            <person name="Nagayoshi Y."/>
            <person name="Ohshima T."/>
            <person name="Ogata S."/>
        </authorList>
    </citation>
    <scope>NUCLEOTIDE SEQUENCE [LARGE SCALE GENOMIC DNA]</scope>
    <source>
        <strain evidence="2 3">ATCC 31255</strain>
    </source>
</reference>
<dbReference type="KEGG" id="slau:SLA_2541"/>
<evidence type="ECO:0000313" key="2">
    <source>
        <dbReference type="EMBL" id="BAU83468.1"/>
    </source>
</evidence>
<dbReference type="Proteomes" id="UP000217676">
    <property type="component" value="Chromosome"/>
</dbReference>
<protein>
    <submittedName>
        <fullName evidence="2">Uncharacterized protein</fullName>
    </submittedName>
</protein>
<name>A0A169NFA7_STRLU</name>
<evidence type="ECO:0000313" key="3">
    <source>
        <dbReference type="Proteomes" id="UP000217676"/>
    </source>
</evidence>